<evidence type="ECO:0000313" key="1">
    <source>
        <dbReference type="EMBL" id="GAV06258.1"/>
    </source>
</evidence>
<evidence type="ECO:0000313" key="2">
    <source>
        <dbReference type="Proteomes" id="UP000186922"/>
    </source>
</evidence>
<organism evidence="1 2">
    <name type="scientific">Ramazzottius varieornatus</name>
    <name type="common">Water bear</name>
    <name type="synonym">Tardigrade</name>
    <dbReference type="NCBI Taxonomy" id="947166"/>
    <lineage>
        <taxon>Eukaryota</taxon>
        <taxon>Metazoa</taxon>
        <taxon>Ecdysozoa</taxon>
        <taxon>Tardigrada</taxon>
        <taxon>Eutardigrada</taxon>
        <taxon>Parachela</taxon>
        <taxon>Hypsibioidea</taxon>
        <taxon>Ramazzottiidae</taxon>
        <taxon>Ramazzottius</taxon>
    </lineage>
</organism>
<reference evidence="1 2" key="1">
    <citation type="journal article" date="2016" name="Nat. Commun.">
        <title>Extremotolerant tardigrade genome and improved radiotolerance of human cultured cells by tardigrade-unique protein.</title>
        <authorList>
            <person name="Hashimoto T."/>
            <person name="Horikawa D.D."/>
            <person name="Saito Y."/>
            <person name="Kuwahara H."/>
            <person name="Kozuka-Hata H."/>
            <person name="Shin-I T."/>
            <person name="Minakuchi Y."/>
            <person name="Ohishi K."/>
            <person name="Motoyama A."/>
            <person name="Aizu T."/>
            <person name="Enomoto A."/>
            <person name="Kondo K."/>
            <person name="Tanaka S."/>
            <person name="Hara Y."/>
            <person name="Koshikawa S."/>
            <person name="Sagara H."/>
            <person name="Miura T."/>
            <person name="Yokobori S."/>
            <person name="Miyagawa K."/>
            <person name="Suzuki Y."/>
            <person name="Kubo T."/>
            <person name="Oyama M."/>
            <person name="Kohara Y."/>
            <person name="Fujiyama A."/>
            <person name="Arakawa K."/>
            <person name="Katayama T."/>
            <person name="Toyoda A."/>
            <person name="Kunieda T."/>
        </authorList>
    </citation>
    <scope>NUCLEOTIDE SEQUENCE [LARGE SCALE GENOMIC DNA]</scope>
    <source>
        <strain evidence="1 2">YOKOZUNA-1</strain>
    </source>
</reference>
<accession>A0A1D1W2B8</accession>
<comment type="caution">
    <text evidence="1">The sequence shown here is derived from an EMBL/GenBank/DDBJ whole genome shotgun (WGS) entry which is preliminary data.</text>
</comment>
<dbReference type="AlphaFoldDB" id="A0A1D1W2B8"/>
<protein>
    <submittedName>
        <fullName evidence="1">Uncharacterized protein</fullName>
    </submittedName>
</protein>
<name>A0A1D1W2B8_RAMVA</name>
<sequence>MPNRIFVASTRPGTERNVRNVSKFNLLALPQLAQAMLNRTFRLPQNDAKLTSAGMPVINPTIRFFDPDSRSFAGMKRLPFS</sequence>
<gene>
    <name evidence="1" type="primary">RvY_16277-1</name>
    <name evidence="1" type="synonym">RvY_16277.1</name>
    <name evidence="1" type="ORF">RvY_16277</name>
</gene>
<dbReference type="Proteomes" id="UP000186922">
    <property type="component" value="Unassembled WGS sequence"/>
</dbReference>
<dbReference type="EMBL" id="BDGG01000013">
    <property type="protein sequence ID" value="GAV06258.1"/>
    <property type="molecule type" value="Genomic_DNA"/>
</dbReference>
<proteinExistence type="predicted"/>
<keyword evidence="2" id="KW-1185">Reference proteome</keyword>